<evidence type="ECO:0000313" key="12">
    <source>
        <dbReference type="Proteomes" id="UP001291309"/>
    </source>
</evidence>
<dbReference type="PROSITE" id="PS51713">
    <property type="entry name" value="G_ERA"/>
    <property type="match status" value="1"/>
</dbReference>
<feature type="binding site" evidence="6">
    <location>
        <begin position="128"/>
        <end position="131"/>
    </location>
    <ligand>
        <name>GTP</name>
        <dbReference type="ChEBI" id="CHEBI:37565"/>
    </ligand>
</feature>
<dbReference type="SUPFAM" id="SSF52540">
    <property type="entry name" value="P-loop containing nucleoside triphosphate hydrolases"/>
    <property type="match status" value="1"/>
</dbReference>
<feature type="domain" description="KH type-2" evidence="9">
    <location>
        <begin position="209"/>
        <end position="298"/>
    </location>
</feature>
<name>A0ABU5HD02_9BACT</name>
<dbReference type="InterPro" id="IPR004044">
    <property type="entry name" value="KH_dom_type_2"/>
</dbReference>
<evidence type="ECO:0000256" key="1">
    <source>
        <dbReference type="ARBA" id="ARBA00007921"/>
    </source>
</evidence>
<evidence type="ECO:0000259" key="9">
    <source>
        <dbReference type="PROSITE" id="PS50823"/>
    </source>
</evidence>
<comment type="subcellular location">
    <subcellularLocation>
        <location evidence="6">Cytoplasm</location>
    </subcellularLocation>
    <subcellularLocation>
        <location evidence="6">Cell membrane</location>
        <topology evidence="6">Peripheral membrane protein</topology>
    </subcellularLocation>
</comment>
<keyword evidence="5 6" id="KW-0342">GTP-binding</keyword>
<evidence type="ECO:0000256" key="8">
    <source>
        <dbReference type="RuleBase" id="RU003761"/>
    </source>
</evidence>
<dbReference type="InterPro" id="IPR030388">
    <property type="entry name" value="G_ERA_dom"/>
</dbReference>
<keyword evidence="6" id="KW-0963">Cytoplasm</keyword>
<comment type="similarity">
    <text evidence="1 6 7 8">Belongs to the TRAFAC class TrmE-Era-EngA-EngB-Septin-like GTPase superfamily. Era GTPase family.</text>
</comment>
<dbReference type="Pfam" id="PF01926">
    <property type="entry name" value="MMR_HSR1"/>
    <property type="match status" value="1"/>
</dbReference>
<comment type="subunit">
    <text evidence="6">Monomer.</text>
</comment>
<feature type="region of interest" description="G5" evidence="7">
    <location>
        <begin position="157"/>
        <end position="159"/>
    </location>
</feature>
<dbReference type="InterPro" id="IPR015946">
    <property type="entry name" value="KH_dom-like_a/b"/>
</dbReference>
<keyword evidence="4 6" id="KW-0694">RNA-binding</keyword>
<organism evidence="11 12">
    <name type="scientific">Hyalangium rubrum</name>
    <dbReference type="NCBI Taxonomy" id="3103134"/>
    <lineage>
        <taxon>Bacteria</taxon>
        <taxon>Pseudomonadati</taxon>
        <taxon>Myxococcota</taxon>
        <taxon>Myxococcia</taxon>
        <taxon>Myxococcales</taxon>
        <taxon>Cystobacterineae</taxon>
        <taxon>Archangiaceae</taxon>
        <taxon>Hyalangium</taxon>
    </lineage>
</organism>
<feature type="region of interest" description="G3" evidence="7">
    <location>
        <begin position="62"/>
        <end position="65"/>
    </location>
</feature>
<feature type="binding site" evidence="6">
    <location>
        <begin position="15"/>
        <end position="22"/>
    </location>
    <ligand>
        <name>GTP</name>
        <dbReference type="ChEBI" id="CHEBI:37565"/>
    </ligand>
</feature>
<dbReference type="Gene3D" id="3.30.300.20">
    <property type="match status" value="1"/>
</dbReference>
<keyword evidence="6" id="KW-0472">Membrane</keyword>
<dbReference type="NCBIfam" id="TIGR00231">
    <property type="entry name" value="small_GTP"/>
    <property type="match status" value="1"/>
</dbReference>
<proteinExistence type="inferred from homology"/>
<sequence>MASKKYRSGFAALIGRPNVGKSTLLNQLTGEKIAIVSPKPQTTRNRILGVVTRPEGQVAFIDTPGIHQAKGELNRYMVETALQAAEEVDLVLFVIESVPGEKPEIGPGNRMILERLQRIGKPTFLVINKIDAIPKALVLPLIERYRNEFPFAEVVPISAREGDGVDRLFQAVLGHLPEGDPVFDEDMLTDQQERTLVAEYIREQVLRHCRQEIPYSTAVLVDVFDESEREPLPDAPPSGLAGLIRIAASIYVERDSQKAIIIGKQGQMLKTIGTDARKAIQRLLGAHVYLSLRVRVEPRWSESAAGLKKLGYE</sequence>
<dbReference type="NCBIfam" id="NF000908">
    <property type="entry name" value="PRK00089.1"/>
    <property type="match status" value="1"/>
</dbReference>
<dbReference type="PANTHER" id="PTHR42698">
    <property type="entry name" value="GTPASE ERA"/>
    <property type="match status" value="1"/>
</dbReference>
<feature type="region of interest" description="G4" evidence="7">
    <location>
        <begin position="128"/>
        <end position="131"/>
    </location>
</feature>
<comment type="caution">
    <text evidence="11">The sequence shown here is derived from an EMBL/GenBank/DDBJ whole genome shotgun (WGS) entry which is preliminary data.</text>
</comment>
<evidence type="ECO:0000259" key="10">
    <source>
        <dbReference type="PROSITE" id="PS51713"/>
    </source>
</evidence>
<evidence type="ECO:0000256" key="2">
    <source>
        <dbReference type="ARBA" id="ARBA00020484"/>
    </source>
</evidence>
<keyword evidence="12" id="KW-1185">Reference proteome</keyword>
<evidence type="ECO:0000256" key="5">
    <source>
        <dbReference type="ARBA" id="ARBA00023134"/>
    </source>
</evidence>
<dbReference type="PRINTS" id="PR00326">
    <property type="entry name" value="GTP1OBG"/>
</dbReference>
<dbReference type="HAMAP" id="MF_00367">
    <property type="entry name" value="GTPase_Era"/>
    <property type="match status" value="1"/>
</dbReference>
<dbReference type="CDD" id="cd04163">
    <property type="entry name" value="Era"/>
    <property type="match status" value="1"/>
</dbReference>
<dbReference type="InterPro" id="IPR005662">
    <property type="entry name" value="GTPase_Era-like"/>
</dbReference>
<dbReference type="NCBIfam" id="TIGR00436">
    <property type="entry name" value="era"/>
    <property type="match status" value="1"/>
</dbReference>
<evidence type="ECO:0000256" key="4">
    <source>
        <dbReference type="ARBA" id="ARBA00022884"/>
    </source>
</evidence>
<evidence type="ECO:0000256" key="6">
    <source>
        <dbReference type="HAMAP-Rule" id="MF_00367"/>
    </source>
</evidence>
<feature type="domain" description="Era-type G" evidence="10">
    <location>
        <begin position="7"/>
        <end position="178"/>
    </location>
</feature>
<dbReference type="EMBL" id="JAXIVS010000013">
    <property type="protein sequence ID" value="MDY7231150.1"/>
    <property type="molecule type" value="Genomic_DNA"/>
</dbReference>
<feature type="region of interest" description="G1" evidence="7">
    <location>
        <begin position="15"/>
        <end position="22"/>
    </location>
</feature>
<comment type="function">
    <text evidence="6">An essential GTPase that binds both GDP and GTP, with rapid nucleotide exchange. Plays a role in 16S rRNA processing and 30S ribosomal subunit biogenesis and possibly also in cell cycle regulation and energy metabolism.</text>
</comment>
<evidence type="ECO:0000256" key="3">
    <source>
        <dbReference type="ARBA" id="ARBA00022741"/>
    </source>
</evidence>
<protein>
    <recommendedName>
        <fullName evidence="2 6">GTPase Era</fullName>
    </recommendedName>
</protein>
<dbReference type="PROSITE" id="PS50823">
    <property type="entry name" value="KH_TYPE_2"/>
    <property type="match status" value="1"/>
</dbReference>
<dbReference type="CDD" id="cd22534">
    <property type="entry name" value="KH-II_Era"/>
    <property type="match status" value="1"/>
</dbReference>
<keyword evidence="3 6" id="KW-0547">Nucleotide-binding</keyword>
<keyword evidence="6" id="KW-1003">Cell membrane</keyword>
<dbReference type="SUPFAM" id="SSF54814">
    <property type="entry name" value="Prokaryotic type KH domain (KH-domain type II)"/>
    <property type="match status" value="1"/>
</dbReference>
<dbReference type="InterPro" id="IPR006073">
    <property type="entry name" value="GTP-bd"/>
</dbReference>
<evidence type="ECO:0000313" key="11">
    <source>
        <dbReference type="EMBL" id="MDY7231150.1"/>
    </source>
</evidence>
<accession>A0ABU5HD02</accession>
<evidence type="ECO:0000256" key="7">
    <source>
        <dbReference type="PROSITE-ProRule" id="PRU01050"/>
    </source>
</evidence>
<dbReference type="Pfam" id="PF07650">
    <property type="entry name" value="KH_2"/>
    <property type="match status" value="1"/>
</dbReference>
<feature type="region of interest" description="G2" evidence="7">
    <location>
        <begin position="41"/>
        <end position="45"/>
    </location>
</feature>
<dbReference type="InterPro" id="IPR027417">
    <property type="entry name" value="P-loop_NTPase"/>
</dbReference>
<dbReference type="RefSeq" id="WP_321549858.1">
    <property type="nucleotide sequence ID" value="NZ_JAXIVS010000013.1"/>
</dbReference>
<dbReference type="PANTHER" id="PTHR42698:SF1">
    <property type="entry name" value="GTPASE ERA, MITOCHONDRIAL"/>
    <property type="match status" value="1"/>
</dbReference>
<feature type="binding site" evidence="6">
    <location>
        <begin position="62"/>
        <end position="66"/>
    </location>
    <ligand>
        <name>GTP</name>
        <dbReference type="ChEBI" id="CHEBI:37565"/>
    </ligand>
</feature>
<gene>
    <name evidence="6 11" type="primary">era</name>
    <name evidence="11" type="ORF">SYV04_32475</name>
</gene>
<dbReference type="Proteomes" id="UP001291309">
    <property type="component" value="Unassembled WGS sequence"/>
</dbReference>
<keyword evidence="6" id="KW-0699">rRNA-binding</keyword>
<dbReference type="Gene3D" id="3.40.50.300">
    <property type="entry name" value="P-loop containing nucleotide triphosphate hydrolases"/>
    <property type="match status" value="1"/>
</dbReference>
<dbReference type="InterPro" id="IPR009019">
    <property type="entry name" value="KH_sf_prok-type"/>
</dbReference>
<reference evidence="11 12" key="1">
    <citation type="submission" date="2023-12" db="EMBL/GenBank/DDBJ databases">
        <title>the genome sequence of Hyalangium sp. s54d21.</title>
        <authorList>
            <person name="Zhang X."/>
        </authorList>
    </citation>
    <scope>NUCLEOTIDE SEQUENCE [LARGE SCALE GENOMIC DNA]</scope>
    <source>
        <strain evidence="12">s54d21</strain>
    </source>
</reference>
<dbReference type="InterPro" id="IPR005225">
    <property type="entry name" value="Small_GTP-bd"/>
</dbReference>
<keyword evidence="6" id="KW-0690">Ribosome biogenesis</keyword>